<feature type="region of interest" description="Disordered" evidence="1">
    <location>
        <begin position="61"/>
        <end position="101"/>
    </location>
</feature>
<feature type="compositionally biased region" description="Basic and acidic residues" evidence="1">
    <location>
        <begin position="91"/>
        <end position="101"/>
    </location>
</feature>
<dbReference type="EMBL" id="BAAAQN010000028">
    <property type="protein sequence ID" value="GAA2039388.1"/>
    <property type="molecule type" value="Genomic_DNA"/>
</dbReference>
<feature type="compositionally biased region" description="Basic residues" evidence="1">
    <location>
        <begin position="80"/>
        <end position="90"/>
    </location>
</feature>
<keyword evidence="3" id="KW-1185">Reference proteome</keyword>
<dbReference type="RefSeq" id="WP_344667770.1">
    <property type="nucleotide sequence ID" value="NZ_BAAAQN010000028.1"/>
</dbReference>
<protein>
    <submittedName>
        <fullName evidence="2">Uncharacterized protein</fullName>
    </submittedName>
</protein>
<evidence type="ECO:0000256" key="1">
    <source>
        <dbReference type="SAM" id="MobiDB-lite"/>
    </source>
</evidence>
<sequence>MPFDTDAYIRRLASAHGLTAKPGDTDHSELTDRAVRAELADIKRRTKTLHAWSAAVIAAHQSDETTADDTANCAPDPSRRGCRCHQRRPDRRPGCRCDPRR</sequence>
<name>A0ABN2ULD0_9ACTN</name>
<accession>A0ABN2ULD0</accession>
<proteinExistence type="predicted"/>
<evidence type="ECO:0000313" key="2">
    <source>
        <dbReference type="EMBL" id="GAA2039388.1"/>
    </source>
</evidence>
<evidence type="ECO:0000313" key="3">
    <source>
        <dbReference type="Proteomes" id="UP001500751"/>
    </source>
</evidence>
<reference evidence="2 3" key="1">
    <citation type="journal article" date="2019" name="Int. J. Syst. Evol. Microbiol.">
        <title>The Global Catalogue of Microorganisms (GCM) 10K type strain sequencing project: providing services to taxonomists for standard genome sequencing and annotation.</title>
        <authorList>
            <consortium name="The Broad Institute Genomics Platform"/>
            <consortium name="The Broad Institute Genome Sequencing Center for Infectious Disease"/>
            <person name="Wu L."/>
            <person name="Ma J."/>
        </authorList>
    </citation>
    <scope>NUCLEOTIDE SEQUENCE [LARGE SCALE GENOMIC DNA]</scope>
    <source>
        <strain evidence="2 3">JCM 16014</strain>
    </source>
</reference>
<comment type="caution">
    <text evidence="2">The sequence shown here is derived from an EMBL/GenBank/DDBJ whole genome shotgun (WGS) entry which is preliminary data.</text>
</comment>
<dbReference type="Proteomes" id="UP001500751">
    <property type="component" value="Unassembled WGS sequence"/>
</dbReference>
<organism evidence="2 3">
    <name type="scientific">Catenulispora yoronensis</name>
    <dbReference type="NCBI Taxonomy" id="450799"/>
    <lineage>
        <taxon>Bacteria</taxon>
        <taxon>Bacillati</taxon>
        <taxon>Actinomycetota</taxon>
        <taxon>Actinomycetes</taxon>
        <taxon>Catenulisporales</taxon>
        <taxon>Catenulisporaceae</taxon>
        <taxon>Catenulispora</taxon>
    </lineage>
</organism>
<gene>
    <name evidence="2" type="ORF">GCM10009839_46680</name>
</gene>